<evidence type="ECO:0000313" key="3">
    <source>
        <dbReference type="Proteomes" id="UP000724874"/>
    </source>
</evidence>
<evidence type="ECO:0000256" key="1">
    <source>
        <dbReference type="SAM" id="MobiDB-lite"/>
    </source>
</evidence>
<protein>
    <submittedName>
        <fullName evidence="2">Uncharacterized protein</fullName>
    </submittedName>
</protein>
<keyword evidence="3" id="KW-1185">Reference proteome</keyword>
<organism evidence="2 3">
    <name type="scientific">Gymnopilus junonius</name>
    <name type="common">Spectacular rustgill mushroom</name>
    <name type="synonym">Gymnopilus spectabilis subsp. junonius</name>
    <dbReference type="NCBI Taxonomy" id="109634"/>
    <lineage>
        <taxon>Eukaryota</taxon>
        <taxon>Fungi</taxon>
        <taxon>Dikarya</taxon>
        <taxon>Basidiomycota</taxon>
        <taxon>Agaricomycotina</taxon>
        <taxon>Agaricomycetes</taxon>
        <taxon>Agaricomycetidae</taxon>
        <taxon>Agaricales</taxon>
        <taxon>Agaricineae</taxon>
        <taxon>Hymenogastraceae</taxon>
        <taxon>Gymnopilus</taxon>
    </lineage>
</organism>
<feature type="region of interest" description="Disordered" evidence="1">
    <location>
        <begin position="320"/>
        <end position="448"/>
    </location>
</feature>
<reference evidence="2" key="1">
    <citation type="submission" date="2020-11" db="EMBL/GenBank/DDBJ databases">
        <authorList>
            <consortium name="DOE Joint Genome Institute"/>
            <person name="Ahrendt S."/>
            <person name="Riley R."/>
            <person name="Andreopoulos W."/>
            <person name="LaButti K."/>
            <person name="Pangilinan J."/>
            <person name="Ruiz-duenas F.J."/>
            <person name="Barrasa J.M."/>
            <person name="Sanchez-Garcia M."/>
            <person name="Camarero S."/>
            <person name="Miyauchi S."/>
            <person name="Serrano A."/>
            <person name="Linde D."/>
            <person name="Babiker R."/>
            <person name="Drula E."/>
            <person name="Ayuso-Fernandez I."/>
            <person name="Pacheco R."/>
            <person name="Padilla G."/>
            <person name="Ferreira P."/>
            <person name="Barriuso J."/>
            <person name="Kellner H."/>
            <person name="Castanera R."/>
            <person name="Alfaro M."/>
            <person name="Ramirez L."/>
            <person name="Pisabarro A.G."/>
            <person name="Kuo A."/>
            <person name="Tritt A."/>
            <person name="Lipzen A."/>
            <person name="He G."/>
            <person name="Yan M."/>
            <person name="Ng V."/>
            <person name="Cullen D."/>
            <person name="Martin F."/>
            <person name="Rosso M.-N."/>
            <person name="Henrissat B."/>
            <person name="Hibbett D."/>
            <person name="Martinez A.T."/>
            <person name="Grigoriev I.V."/>
        </authorList>
    </citation>
    <scope>NUCLEOTIDE SEQUENCE</scope>
    <source>
        <strain evidence="2">AH 44721</strain>
    </source>
</reference>
<dbReference type="EMBL" id="JADNYJ010000062">
    <property type="protein sequence ID" value="KAF8895005.1"/>
    <property type="molecule type" value="Genomic_DNA"/>
</dbReference>
<comment type="caution">
    <text evidence="2">The sequence shown here is derived from an EMBL/GenBank/DDBJ whole genome shotgun (WGS) entry which is preliminary data.</text>
</comment>
<feature type="compositionally biased region" description="Polar residues" evidence="1">
    <location>
        <begin position="350"/>
        <end position="361"/>
    </location>
</feature>
<feature type="compositionally biased region" description="Pro residues" evidence="1">
    <location>
        <begin position="367"/>
        <end position="385"/>
    </location>
</feature>
<name>A0A9P5TM47_GYMJU</name>
<accession>A0A9P5TM47</accession>
<dbReference type="Proteomes" id="UP000724874">
    <property type="component" value="Unassembled WGS sequence"/>
</dbReference>
<feature type="non-terminal residue" evidence="2">
    <location>
        <position position="1"/>
    </location>
</feature>
<evidence type="ECO:0000313" key="2">
    <source>
        <dbReference type="EMBL" id="KAF8895005.1"/>
    </source>
</evidence>
<gene>
    <name evidence="2" type="ORF">CPB84DRAFT_1682412</name>
</gene>
<sequence>LLAMVNPGAFQGAWKAFLMGEKEFYSQAVDDGFVAEAVAKIQLRYFKRFPIDLPEEEDPSPEDLAAVDDDAIEPDYQEPDPEKMTSKEYEEAMEKLGSRQRKIAFCRGQIKCWLAYQYMKDHDIDSKASRAHNPYRALLFKLTGKEFIRPRARTPCNSIGKSGLAALRDKIAKEMYGRLPEEERRKWRFTAEQESSAAQKAWEAEVSGPPSAAPQDRQRCILGLIRFMHPILDLVCEATGWKASFIAGGPEPAHEGKLNIISIHSGKMTGNIPLEFGTLEREGYKKHFLPMYGRFLKKCYFQQVLKTTLSLPASVSTTLQDDLSCQGPTASRPSSPSPSHPLSLVPSQPNSPALSRPNSPALSHPNSPAPAIPASPPNLPAPSRPNLPALNMLVSEPEPASSTVDMTHEPGPLSSDCASISQGRRTSKRHRPIHQAAEVDTESQPVKKGQATRWSRAAEANGCSVEASNIQMGVAADSDAPPWFKSTLLMLQTWGLVENGQWMDVVRTWVAFEVQEGYEEVVRLSSAFHPDVIAAWIQRRRSPISDKKINFSDVDGDWEQLRKPGLNGLVSILVGLFYWGCAVKDGSRGSNDWELAVKDCLLVLTQLLTATT</sequence>
<proteinExistence type="predicted"/>
<dbReference type="AlphaFoldDB" id="A0A9P5TM47"/>
<dbReference type="OrthoDB" id="3033067at2759"/>